<dbReference type="InterPro" id="IPR000326">
    <property type="entry name" value="PAP2/HPO"/>
</dbReference>
<proteinExistence type="predicted"/>
<dbReference type="AlphaFoldDB" id="A0A2N6VPH8"/>
<comment type="caution">
    <text evidence="3">The sequence shown here is derived from an EMBL/GenBank/DDBJ whole genome shotgun (WGS) entry which is preliminary data.</text>
</comment>
<feature type="transmembrane region" description="Helical" evidence="1">
    <location>
        <begin position="157"/>
        <end position="180"/>
    </location>
</feature>
<feature type="transmembrane region" description="Helical" evidence="1">
    <location>
        <begin position="215"/>
        <end position="236"/>
    </location>
</feature>
<dbReference type="CDD" id="cd03392">
    <property type="entry name" value="PAP2_like_2"/>
    <property type="match status" value="1"/>
</dbReference>
<name>A0A2N6VPH8_9MICO</name>
<feature type="transmembrane region" description="Helical" evidence="1">
    <location>
        <begin position="116"/>
        <end position="137"/>
    </location>
</feature>
<feature type="transmembrane region" description="Helical" evidence="1">
    <location>
        <begin position="187"/>
        <end position="209"/>
    </location>
</feature>
<keyword evidence="1" id="KW-0472">Membrane</keyword>
<reference evidence="3 4" key="1">
    <citation type="submission" date="2017-09" db="EMBL/GenBank/DDBJ databases">
        <title>Bacterial strain isolated from the female urinary microbiota.</title>
        <authorList>
            <person name="Thomas-White K."/>
            <person name="Kumar N."/>
            <person name="Forster S."/>
            <person name="Putonti C."/>
            <person name="Lawley T."/>
            <person name="Wolfe A.J."/>
        </authorList>
    </citation>
    <scope>NUCLEOTIDE SEQUENCE [LARGE SCALE GENOMIC DNA]</scope>
    <source>
        <strain evidence="3 4">UMB1301</strain>
    </source>
</reference>
<gene>
    <name evidence="3" type="ORF">CJ199_00920</name>
</gene>
<keyword evidence="1" id="KW-1133">Transmembrane helix</keyword>
<keyword evidence="1" id="KW-0812">Transmembrane</keyword>
<protein>
    <submittedName>
        <fullName evidence="3">Phosphatidic acid phosphatase</fullName>
    </submittedName>
</protein>
<feature type="transmembrane region" description="Helical" evidence="1">
    <location>
        <begin position="23"/>
        <end position="44"/>
    </location>
</feature>
<dbReference type="InterPro" id="IPR036938">
    <property type="entry name" value="PAP2/HPO_sf"/>
</dbReference>
<feature type="transmembrane region" description="Helical" evidence="1">
    <location>
        <begin position="89"/>
        <end position="109"/>
    </location>
</feature>
<dbReference type="Gene3D" id="1.20.144.10">
    <property type="entry name" value="Phosphatidic acid phosphatase type 2/haloperoxidase"/>
    <property type="match status" value="1"/>
</dbReference>
<dbReference type="OrthoDB" id="5289372at2"/>
<dbReference type="Pfam" id="PF01569">
    <property type="entry name" value="PAP2"/>
    <property type="match status" value="1"/>
</dbReference>
<dbReference type="EMBL" id="PNHK01000001">
    <property type="protein sequence ID" value="PMD05999.1"/>
    <property type="molecule type" value="Genomic_DNA"/>
</dbReference>
<evidence type="ECO:0000256" key="1">
    <source>
        <dbReference type="SAM" id="Phobius"/>
    </source>
</evidence>
<feature type="domain" description="Phosphatidic acid phosphatase type 2/haloperoxidase" evidence="2">
    <location>
        <begin position="114"/>
        <end position="230"/>
    </location>
</feature>
<dbReference type="PANTHER" id="PTHR14969:SF13">
    <property type="entry name" value="AT30094P"/>
    <property type="match status" value="1"/>
</dbReference>
<dbReference type="RefSeq" id="WP_102237654.1">
    <property type="nucleotide sequence ID" value="NZ_PNHK01000001.1"/>
</dbReference>
<dbReference type="PANTHER" id="PTHR14969">
    <property type="entry name" value="SPHINGOSINE-1-PHOSPHATE PHOSPHOHYDROLASE"/>
    <property type="match status" value="1"/>
</dbReference>
<dbReference type="Proteomes" id="UP000235598">
    <property type="component" value="Unassembled WGS sequence"/>
</dbReference>
<evidence type="ECO:0000313" key="3">
    <source>
        <dbReference type="EMBL" id="PMD05999.1"/>
    </source>
</evidence>
<accession>A0A2N6VPH8</accession>
<dbReference type="SMART" id="SM00014">
    <property type="entry name" value="acidPPc"/>
    <property type="match status" value="1"/>
</dbReference>
<evidence type="ECO:0000259" key="2">
    <source>
        <dbReference type="SMART" id="SM00014"/>
    </source>
</evidence>
<organism evidence="3 4">
    <name type="scientific">Brevibacterium paucivorans</name>
    <dbReference type="NCBI Taxonomy" id="170994"/>
    <lineage>
        <taxon>Bacteria</taxon>
        <taxon>Bacillati</taxon>
        <taxon>Actinomycetota</taxon>
        <taxon>Actinomycetes</taxon>
        <taxon>Micrococcales</taxon>
        <taxon>Brevibacteriaceae</taxon>
        <taxon>Brevibacterium</taxon>
    </lineage>
</organism>
<dbReference type="SUPFAM" id="SSF48317">
    <property type="entry name" value="Acid phosphatase/Vanadium-dependent haloperoxidase"/>
    <property type="match status" value="1"/>
</dbReference>
<evidence type="ECO:0000313" key="4">
    <source>
        <dbReference type="Proteomes" id="UP000235598"/>
    </source>
</evidence>
<sequence>MRSFFARGQEILDSALVWLARKFGPWTVMTIVLTVGVTVLAVLAKLTGEVYEEVAYENGTAQIDQPVLDFMLSIRAPWLNSAVNAYTHVGGKVGGVVVCLVLIVVLSGLMRSVRPLILLAAGALGSVCISVAGKEIVGRERPPRVDAIPPYEVSPSFPSGHTLSATAIMIVTAYLLVLWMSHTRARVLAVLLCGTYALTMGLSRVYLGHHWLTDVIAGFGVGSAWGIVVILAHQVFHTVRRVRATRGLDSQL</sequence>